<accession>A0A2U1Q0R8</accession>
<keyword evidence="3 5" id="KW-0408">Iron</keyword>
<dbReference type="PANTHER" id="PTHR19359">
    <property type="entry name" value="CYTOCHROME B5"/>
    <property type="match status" value="1"/>
</dbReference>
<dbReference type="GO" id="GO:0020037">
    <property type="term" value="F:heme binding"/>
    <property type="evidence" value="ECO:0007669"/>
    <property type="project" value="UniProtKB-UniRule"/>
</dbReference>
<evidence type="ECO:0000313" key="8">
    <source>
        <dbReference type="Proteomes" id="UP000245207"/>
    </source>
</evidence>
<dbReference type="Gene3D" id="3.40.605.10">
    <property type="entry name" value="Aldehyde Dehydrogenase, Chain A, domain 1"/>
    <property type="match status" value="1"/>
</dbReference>
<keyword evidence="2 5" id="KW-0479">Metal-binding</keyword>
<comment type="caution">
    <text evidence="7">The sequence shown here is derived from an EMBL/GenBank/DDBJ whole genome shotgun (WGS) entry which is preliminary data.</text>
</comment>
<dbReference type="EMBL" id="PKPP01000537">
    <property type="protein sequence ID" value="PWA91532.1"/>
    <property type="molecule type" value="Genomic_DNA"/>
</dbReference>
<dbReference type="PROSITE" id="PS50255">
    <property type="entry name" value="CYTOCHROME_B5_2"/>
    <property type="match status" value="1"/>
</dbReference>
<dbReference type="GO" id="GO:0016020">
    <property type="term" value="C:membrane"/>
    <property type="evidence" value="ECO:0007669"/>
    <property type="project" value="TreeGrafter"/>
</dbReference>
<dbReference type="GO" id="GO:0046872">
    <property type="term" value="F:metal ion binding"/>
    <property type="evidence" value="ECO:0007669"/>
    <property type="project" value="UniProtKB-UniRule"/>
</dbReference>
<dbReference type="Pfam" id="PF00173">
    <property type="entry name" value="Cyt-b5"/>
    <property type="match status" value="1"/>
</dbReference>
<dbReference type="GO" id="GO:0016491">
    <property type="term" value="F:oxidoreductase activity"/>
    <property type="evidence" value="ECO:0007669"/>
    <property type="project" value="InterPro"/>
</dbReference>
<dbReference type="AlphaFoldDB" id="A0A2U1Q0R8"/>
<evidence type="ECO:0000256" key="4">
    <source>
        <dbReference type="ARBA" id="ARBA00038168"/>
    </source>
</evidence>
<reference evidence="7 8" key="1">
    <citation type="journal article" date="2018" name="Mol. Plant">
        <title>The genome of Artemisia annua provides insight into the evolution of Asteraceae family and artemisinin biosynthesis.</title>
        <authorList>
            <person name="Shen Q."/>
            <person name="Zhang L."/>
            <person name="Liao Z."/>
            <person name="Wang S."/>
            <person name="Yan T."/>
            <person name="Shi P."/>
            <person name="Liu M."/>
            <person name="Fu X."/>
            <person name="Pan Q."/>
            <person name="Wang Y."/>
            <person name="Lv Z."/>
            <person name="Lu X."/>
            <person name="Zhang F."/>
            <person name="Jiang W."/>
            <person name="Ma Y."/>
            <person name="Chen M."/>
            <person name="Hao X."/>
            <person name="Li L."/>
            <person name="Tang Y."/>
            <person name="Lv G."/>
            <person name="Zhou Y."/>
            <person name="Sun X."/>
            <person name="Brodelius P.E."/>
            <person name="Rose J.K.C."/>
            <person name="Tang K."/>
        </authorList>
    </citation>
    <scope>NUCLEOTIDE SEQUENCE [LARGE SCALE GENOMIC DNA]</scope>
    <source>
        <strain evidence="8">cv. Huhao1</strain>
        <tissue evidence="7">Leaf</tissue>
    </source>
</reference>
<gene>
    <name evidence="7" type="ORF">CTI12_AA050250</name>
</gene>
<name>A0A2U1Q0R8_ARTAN</name>
<dbReference type="OrthoDB" id="260519at2759"/>
<keyword evidence="8" id="KW-1185">Reference proteome</keyword>
<dbReference type="InterPro" id="IPR036400">
    <property type="entry name" value="Cyt_B5-like_heme/steroid_sf"/>
</dbReference>
<dbReference type="PANTHER" id="PTHR19359:SF135">
    <property type="entry name" value="CYTOCHROME B5 ISOFORM E"/>
    <property type="match status" value="1"/>
</dbReference>
<dbReference type="SUPFAM" id="SSF55856">
    <property type="entry name" value="Cytochrome b5-like heme/steroid binding domain"/>
    <property type="match status" value="1"/>
</dbReference>
<dbReference type="Gene3D" id="3.10.120.10">
    <property type="entry name" value="Cytochrome b5-like heme/steroid binding domain"/>
    <property type="match status" value="1"/>
</dbReference>
<proteinExistence type="inferred from homology"/>
<evidence type="ECO:0000256" key="3">
    <source>
        <dbReference type="ARBA" id="ARBA00023004"/>
    </source>
</evidence>
<keyword evidence="5" id="KW-0812">Transmembrane</keyword>
<dbReference type="PROSITE" id="PS00191">
    <property type="entry name" value="CYTOCHROME_B5_1"/>
    <property type="match status" value="1"/>
</dbReference>
<dbReference type="InterPro" id="IPR050668">
    <property type="entry name" value="Cytochrome_b5"/>
</dbReference>
<dbReference type="InterPro" id="IPR016162">
    <property type="entry name" value="Ald_DH_N"/>
</dbReference>
<feature type="domain" description="Cytochrome b5 heme-binding" evidence="6">
    <location>
        <begin position="216"/>
        <end position="271"/>
    </location>
</feature>
<dbReference type="InterPro" id="IPR018506">
    <property type="entry name" value="Cyt_B5_heme-BS"/>
</dbReference>
<keyword evidence="5" id="KW-1133">Transmembrane helix</keyword>
<comment type="similarity">
    <text evidence="4 5">Belongs to the cytochrome b5 family.</text>
</comment>
<keyword evidence="5" id="KW-0472">Membrane</keyword>
<evidence type="ECO:0000256" key="5">
    <source>
        <dbReference type="RuleBase" id="RU362121"/>
    </source>
</evidence>
<evidence type="ECO:0000256" key="1">
    <source>
        <dbReference type="ARBA" id="ARBA00022617"/>
    </source>
</evidence>
<evidence type="ECO:0000259" key="6">
    <source>
        <dbReference type="PROSITE" id="PS50255"/>
    </source>
</evidence>
<dbReference type="STRING" id="35608.A0A2U1Q0R8"/>
<dbReference type="SMART" id="SM01117">
    <property type="entry name" value="Cyt-b5"/>
    <property type="match status" value="1"/>
</dbReference>
<evidence type="ECO:0000256" key="2">
    <source>
        <dbReference type="ARBA" id="ARBA00022723"/>
    </source>
</evidence>
<keyword evidence="1 5" id="KW-0349">Heme</keyword>
<sequence length="320" mass="35758">MMSLSTTKPKTVGLSSTERKHFANNTSPQWSRMSVTMGSGFIWINAYEVQIDNRVSACLFFCDGVFGAVYFDLTEKNHPNSMEGALDPRMGEIMADVAEANAGDIDRAVYAAYKAFDEVPWTRMTTYVLIWGLKRVGFSVETGHELGAFECFNGMLIIIVCFLYYAVDHEKIPPELGLLELSGQKIYTGRGIKFVLSDLQNERNRVVHAKKQIQNLQDKVYDVTSFMEDHPGGSEVILASTGKDGTFDFENAGHSDEARELMPKYYIGEVDQSTVPAKHLVDMSAGNTAYTSEMSRQNVIRILQFLVAIMIFGLVYTVKA</sequence>
<protein>
    <submittedName>
        <fullName evidence="7">Cytochrome b5-like heme/steroid binding domain-containing protein</fullName>
    </submittedName>
</protein>
<dbReference type="PRINTS" id="PR00363">
    <property type="entry name" value="CYTOCHROMEB5"/>
</dbReference>
<organism evidence="7 8">
    <name type="scientific">Artemisia annua</name>
    <name type="common">Sweet wormwood</name>
    <dbReference type="NCBI Taxonomy" id="35608"/>
    <lineage>
        <taxon>Eukaryota</taxon>
        <taxon>Viridiplantae</taxon>
        <taxon>Streptophyta</taxon>
        <taxon>Embryophyta</taxon>
        <taxon>Tracheophyta</taxon>
        <taxon>Spermatophyta</taxon>
        <taxon>Magnoliopsida</taxon>
        <taxon>eudicotyledons</taxon>
        <taxon>Gunneridae</taxon>
        <taxon>Pentapetalae</taxon>
        <taxon>asterids</taxon>
        <taxon>campanulids</taxon>
        <taxon>Asterales</taxon>
        <taxon>Asteraceae</taxon>
        <taxon>Asteroideae</taxon>
        <taxon>Anthemideae</taxon>
        <taxon>Artemisiinae</taxon>
        <taxon>Artemisia</taxon>
    </lineage>
</organism>
<feature type="transmembrane region" description="Helical" evidence="5">
    <location>
        <begin position="299"/>
        <end position="318"/>
    </location>
</feature>
<dbReference type="Proteomes" id="UP000245207">
    <property type="component" value="Unassembled WGS sequence"/>
</dbReference>
<dbReference type="InterPro" id="IPR001199">
    <property type="entry name" value="Cyt_B5-like_heme/steroid-bd"/>
</dbReference>
<evidence type="ECO:0000313" key="7">
    <source>
        <dbReference type="EMBL" id="PWA91532.1"/>
    </source>
</evidence>